<organism evidence="5 6">
    <name type="scientific">Streptomyces halobius</name>
    <dbReference type="NCBI Taxonomy" id="2879846"/>
    <lineage>
        <taxon>Bacteria</taxon>
        <taxon>Bacillati</taxon>
        <taxon>Actinomycetota</taxon>
        <taxon>Actinomycetes</taxon>
        <taxon>Kitasatosporales</taxon>
        <taxon>Streptomycetaceae</taxon>
        <taxon>Streptomyces</taxon>
    </lineage>
</organism>
<dbReference type="PROSITE" id="PS50075">
    <property type="entry name" value="CARRIER"/>
    <property type="match status" value="1"/>
</dbReference>
<dbReference type="Gene3D" id="3.30.559.30">
    <property type="entry name" value="Nonribosomal peptide synthetase, condensation domain"/>
    <property type="match status" value="1"/>
</dbReference>
<protein>
    <submittedName>
        <fullName evidence="5">Condensation domain-containing protein</fullName>
    </submittedName>
</protein>
<proteinExistence type="predicted"/>
<dbReference type="Gene3D" id="3.40.50.12780">
    <property type="entry name" value="N-terminal domain of ligase-like"/>
    <property type="match status" value="1"/>
</dbReference>
<dbReference type="SUPFAM" id="SSF52777">
    <property type="entry name" value="CoA-dependent acyltransferases"/>
    <property type="match status" value="2"/>
</dbReference>
<accession>A0ABY4MM67</accession>
<dbReference type="Gene3D" id="3.40.50.1820">
    <property type="entry name" value="alpha/beta hydrolase"/>
    <property type="match status" value="1"/>
</dbReference>
<reference evidence="5" key="1">
    <citation type="submission" date="2021-10" db="EMBL/GenBank/DDBJ databases">
        <title>Streptomyces nigrumlapis sp.nov.,an antimicrobial producing actinobacterium isolated from Black Gobi rocks.</title>
        <authorList>
            <person name="Wen Y."/>
            <person name="Zhang W."/>
            <person name="Liu X.G."/>
        </authorList>
    </citation>
    <scope>NUCLEOTIDE SEQUENCE</scope>
    <source>
        <strain evidence="5">ST13-2-2</strain>
    </source>
</reference>
<sequence>MPTAEQDTKRAYDAARALGLTRRRRLDSASKKESALWLLDQLVPGGGVNNVPTAVAIDGDLDPGLLQAAVDAVIARHPALRTVFHHKHIGLVKEVLEPGDHKVVVQDLPDDDEALRAFMEEPFALDGGTLVRVGHRRATGGRQAVLCVVVHHLVHDAASAQIMFRELMEAYDAGHRGQTPVTTEVPAFTEPAPTEEGTRYWFERLTGFDATRLGLLIGAPDPCRPSLRGGQVWREFPEATALAVEDLATRLRVPESAILLAAYFTLLALHGAGPDIVVGSPLNMRDRAHAGAIGYHVNTVPVRAKVRFAEPFSALAARVAQAHFGALEHGSTSIDDVSARLAGSTSSWRNGIFRHMFNLVPYEQADDAAIGGLRARPLTAENGYSKFDLEFFLSYAPGRLRLRALHFVDVLSTEDVEFLVDRYLTVLDAVTAHPEATVGEIRPWAQRDEEIVPAGREGVLRLPGPDPLGRFAEACLRHPARPAVVDDHGSVTYQELRAAAGHTATVLRQAGAEPGSSIVLTARRGPRAAAGLFGAWLAGTQVHLAAPGTPDAPEGTLLLTDDEALTGPRVLHIPQVGPAYDTETDASAPAPDAVTLRTPDTAAAGGAHASVLTWAQLTAGIAEAERLLGDAGSERVLWSGEPTLATSVVELLLAVCAGGTAYAADATTAADPQALADVVVGHDLTVLQVPAPRARALAERLGEKIAGRRFLVTGDAPAPSLAETVTRAGGTLAQTLAPGGPVVYAASAEDGRFVAAEGAALTVASKGGREYPALVLGELCVVGTAGGEGTRAHRVRHPRHGAMHRTAVHGRRLADGGLELTGRAAPKTVVRGVQLRLDLVEEALCATGAVTAAAADVVRVGEEARLVLAVTDGGASAAEATAVLRRLVPVPLDALCVHACPAIPTTPYGTVDRAAVAELARAAVRQDEQPSAAEVTDPTVRTLVALFEETTGTSGLHPASHFFDSGGHSLLGARLLQRIEQELGVTLKLADLFGAPTPAALAHEIDPP</sequence>
<name>A0ABY4MM67_9ACTN</name>
<evidence type="ECO:0000256" key="1">
    <source>
        <dbReference type="ARBA" id="ARBA00001957"/>
    </source>
</evidence>
<evidence type="ECO:0000259" key="4">
    <source>
        <dbReference type="PROSITE" id="PS50075"/>
    </source>
</evidence>
<dbReference type="InterPro" id="IPR000873">
    <property type="entry name" value="AMP-dep_synth/lig_dom"/>
</dbReference>
<evidence type="ECO:0000313" key="6">
    <source>
        <dbReference type="Proteomes" id="UP000830115"/>
    </source>
</evidence>
<comment type="cofactor">
    <cofactor evidence="1">
        <name>pantetheine 4'-phosphate</name>
        <dbReference type="ChEBI" id="CHEBI:47942"/>
    </cofactor>
</comment>
<dbReference type="InterPro" id="IPR036736">
    <property type="entry name" value="ACP-like_sf"/>
</dbReference>
<keyword evidence="2" id="KW-0596">Phosphopantetheine</keyword>
<dbReference type="InterPro" id="IPR006162">
    <property type="entry name" value="Ppantetheine_attach_site"/>
</dbReference>
<dbReference type="InterPro" id="IPR045851">
    <property type="entry name" value="AMP-bd_C_sf"/>
</dbReference>
<dbReference type="PROSITE" id="PS00012">
    <property type="entry name" value="PHOSPHOPANTETHEINE"/>
    <property type="match status" value="1"/>
</dbReference>
<dbReference type="PANTHER" id="PTHR45527:SF1">
    <property type="entry name" value="FATTY ACID SYNTHASE"/>
    <property type="match status" value="1"/>
</dbReference>
<dbReference type="Pfam" id="PF00501">
    <property type="entry name" value="AMP-binding"/>
    <property type="match status" value="1"/>
</dbReference>
<dbReference type="InterPro" id="IPR042099">
    <property type="entry name" value="ANL_N_sf"/>
</dbReference>
<dbReference type="EMBL" id="CP086322">
    <property type="protein sequence ID" value="UQA97426.1"/>
    <property type="molecule type" value="Genomic_DNA"/>
</dbReference>
<dbReference type="InterPro" id="IPR023213">
    <property type="entry name" value="CAT-like_dom_sf"/>
</dbReference>
<dbReference type="RefSeq" id="WP_248868368.1">
    <property type="nucleotide sequence ID" value="NZ_CP086322.1"/>
</dbReference>
<evidence type="ECO:0000256" key="2">
    <source>
        <dbReference type="ARBA" id="ARBA00022450"/>
    </source>
</evidence>
<keyword evidence="6" id="KW-1185">Reference proteome</keyword>
<evidence type="ECO:0000313" key="5">
    <source>
        <dbReference type="EMBL" id="UQA97426.1"/>
    </source>
</evidence>
<dbReference type="InterPro" id="IPR001242">
    <property type="entry name" value="Condensation_dom"/>
</dbReference>
<feature type="domain" description="Carrier" evidence="4">
    <location>
        <begin position="934"/>
        <end position="1008"/>
    </location>
</feature>
<keyword evidence="3" id="KW-0597">Phosphoprotein</keyword>
<gene>
    <name evidence="5" type="ORF">K9S39_41175</name>
</gene>
<dbReference type="InterPro" id="IPR009081">
    <property type="entry name" value="PP-bd_ACP"/>
</dbReference>
<dbReference type="Pfam" id="PF00668">
    <property type="entry name" value="Condensation"/>
    <property type="match status" value="1"/>
</dbReference>
<dbReference type="Gene3D" id="3.30.559.10">
    <property type="entry name" value="Chloramphenicol acetyltransferase-like domain"/>
    <property type="match status" value="1"/>
</dbReference>
<dbReference type="Pfam" id="PF00550">
    <property type="entry name" value="PP-binding"/>
    <property type="match status" value="1"/>
</dbReference>
<dbReference type="InterPro" id="IPR029058">
    <property type="entry name" value="AB_hydrolase_fold"/>
</dbReference>
<evidence type="ECO:0000256" key="3">
    <source>
        <dbReference type="ARBA" id="ARBA00022553"/>
    </source>
</evidence>
<dbReference type="PANTHER" id="PTHR45527">
    <property type="entry name" value="NONRIBOSOMAL PEPTIDE SYNTHETASE"/>
    <property type="match status" value="1"/>
</dbReference>
<dbReference type="SUPFAM" id="SSF47336">
    <property type="entry name" value="ACP-like"/>
    <property type="match status" value="1"/>
</dbReference>
<dbReference type="Proteomes" id="UP000830115">
    <property type="component" value="Chromosome"/>
</dbReference>
<dbReference type="Gene3D" id="3.30.300.30">
    <property type="match status" value="1"/>
</dbReference>
<dbReference type="SUPFAM" id="SSF56801">
    <property type="entry name" value="Acetyl-CoA synthetase-like"/>
    <property type="match status" value="1"/>
</dbReference>